<evidence type="ECO:0000313" key="1">
    <source>
        <dbReference type="EMBL" id="GAA4008210.1"/>
    </source>
</evidence>
<dbReference type="Proteomes" id="UP001501747">
    <property type="component" value="Unassembled WGS sequence"/>
</dbReference>
<reference evidence="2" key="1">
    <citation type="journal article" date="2019" name="Int. J. Syst. Evol. Microbiol.">
        <title>The Global Catalogue of Microorganisms (GCM) 10K type strain sequencing project: providing services to taxonomists for standard genome sequencing and annotation.</title>
        <authorList>
            <consortium name="The Broad Institute Genomics Platform"/>
            <consortium name="The Broad Institute Genome Sequencing Center for Infectious Disease"/>
            <person name="Wu L."/>
            <person name="Ma J."/>
        </authorList>
    </citation>
    <scope>NUCLEOTIDE SEQUENCE [LARGE SCALE GENOMIC DNA]</scope>
    <source>
        <strain evidence="2">JCM 17342</strain>
    </source>
</reference>
<dbReference type="RefSeq" id="WP_344875607.1">
    <property type="nucleotide sequence ID" value="NZ_BAABAL010000009.1"/>
</dbReference>
<comment type="caution">
    <text evidence="1">The sequence shown here is derived from an EMBL/GenBank/DDBJ whole genome shotgun (WGS) entry which is preliminary data.</text>
</comment>
<keyword evidence="2" id="KW-1185">Reference proteome</keyword>
<protein>
    <submittedName>
        <fullName evidence="1">Uncharacterized protein</fullName>
    </submittedName>
</protein>
<gene>
    <name evidence="1" type="ORF">GCM10022247_33020</name>
</gene>
<dbReference type="EMBL" id="BAABAL010000009">
    <property type="protein sequence ID" value="GAA4008210.1"/>
    <property type="molecule type" value="Genomic_DNA"/>
</dbReference>
<evidence type="ECO:0000313" key="2">
    <source>
        <dbReference type="Proteomes" id="UP001501747"/>
    </source>
</evidence>
<name>A0ABP7S8H3_9PSEU</name>
<sequence length="102" mass="10419">MHLDLAATVTIGGRASPGVDVVFEIGWPSGGGGSRYLGTAKTGADGVARLHAENAVGPLSVAGEKAKEWTEYTAEPSMVQASDKAAKAVCAGRAKAAFRYEP</sequence>
<accession>A0ABP7S8H3</accession>
<organism evidence="1 2">
    <name type="scientific">Allokutzneria multivorans</name>
    <dbReference type="NCBI Taxonomy" id="1142134"/>
    <lineage>
        <taxon>Bacteria</taxon>
        <taxon>Bacillati</taxon>
        <taxon>Actinomycetota</taxon>
        <taxon>Actinomycetes</taxon>
        <taxon>Pseudonocardiales</taxon>
        <taxon>Pseudonocardiaceae</taxon>
        <taxon>Allokutzneria</taxon>
    </lineage>
</organism>
<proteinExistence type="predicted"/>